<comment type="cofactor">
    <cofactor evidence="1">
        <name>pyridoxal 5'-phosphate</name>
        <dbReference type="ChEBI" id="CHEBI:597326"/>
    </cofactor>
</comment>
<keyword evidence="3 7" id="KW-0032">Aminotransferase</keyword>
<dbReference type="GO" id="GO:0008483">
    <property type="term" value="F:transaminase activity"/>
    <property type="evidence" value="ECO:0007669"/>
    <property type="project" value="UniProtKB-KW"/>
</dbReference>
<dbReference type="SUPFAM" id="SSF53383">
    <property type="entry name" value="PLP-dependent transferases"/>
    <property type="match status" value="1"/>
</dbReference>
<dbReference type="InterPro" id="IPR015422">
    <property type="entry name" value="PyrdxlP-dep_Trfase_small"/>
</dbReference>
<dbReference type="PANTHER" id="PTHR46383">
    <property type="entry name" value="ASPARTATE AMINOTRANSFERASE"/>
    <property type="match status" value="1"/>
</dbReference>
<evidence type="ECO:0000256" key="2">
    <source>
        <dbReference type="ARBA" id="ARBA00007441"/>
    </source>
</evidence>
<keyword evidence="4 7" id="KW-0808">Transferase</keyword>
<dbReference type="InterPro" id="IPR050596">
    <property type="entry name" value="AspAT/PAT-like"/>
</dbReference>
<dbReference type="GO" id="GO:0006520">
    <property type="term" value="P:amino acid metabolic process"/>
    <property type="evidence" value="ECO:0007669"/>
    <property type="project" value="InterPro"/>
</dbReference>
<comment type="similarity">
    <text evidence="2">Belongs to the class-I pyridoxal-phosphate-dependent aminotransferase family.</text>
</comment>
<evidence type="ECO:0000256" key="3">
    <source>
        <dbReference type="ARBA" id="ARBA00022576"/>
    </source>
</evidence>
<dbReference type="Gene3D" id="3.90.1150.10">
    <property type="entry name" value="Aspartate Aminotransferase, domain 1"/>
    <property type="match status" value="1"/>
</dbReference>
<dbReference type="STRING" id="988821.SAMN05421867_102210"/>
<dbReference type="Pfam" id="PF00155">
    <property type="entry name" value="Aminotran_1_2"/>
    <property type="match status" value="1"/>
</dbReference>
<proteinExistence type="inferred from homology"/>
<dbReference type="InterPro" id="IPR004839">
    <property type="entry name" value="Aminotransferase_I/II_large"/>
</dbReference>
<accession>A0A1I0W5R1</accession>
<evidence type="ECO:0000256" key="4">
    <source>
        <dbReference type="ARBA" id="ARBA00022679"/>
    </source>
</evidence>
<dbReference type="InterPro" id="IPR015421">
    <property type="entry name" value="PyrdxlP-dep_Trfase_major"/>
</dbReference>
<dbReference type="InterPro" id="IPR015424">
    <property type="entry name" value="PyrdxlP-dep_Trfase"/>
</dbReference>
<evidence type="ECO:0000256" key="5">
    <source>
        <dbReference type="ARBA" id="ARBA00022898"/>
    </source>
</evidence>
<reference evidence="7 8" key="1">
    <citation type="submission" date="2016-10" db="EMBL/GenBank/DDBJ databases">
        <authorList>
            <person name="de Groot N.N."/>
        </authorList>
    </citation>
    <scope>NUCLEOTIDE SEQUENCE [LARGE SCALE GENOMIC DNA]</scope>
    <source>
        <strain evidence="7 8">CGMCC 4.6945</strain>
    </source>
</reference>
<dbReference type="AlphaFoldDB" id="A0A1I0W5R1"/>
<sequence length="411" mass="42561">MPTTSRAAATVPRSGIRLLMELALRDPGAIHLEIGEPDLRTPAHVVEAAAAAARAGHTGYTSSVGTDAVRAVLADVVTRSTGRSTSADEVVVTHGAMNGLALAFAALLSPGETLLLPDPEFPNWRMAAVAAGLDVATYPCLPEHGFVPRPEDVEAALTPTTRAILLNSPNNPTGAVYPREVVEAFVDLARRHDLWLLSDECYDAITFDAEHVSPLSLDTDGRVVVFRTMSKTYAMTGWRLGYAVVPDGRALDLMGHLAEATVACPSSVSQQAAVAAVTGPQDAVADAVASYRSRRDAAVDLLTRRGIACVRPDGAFYLMVDVGVADTDAFALRLLRERHVAVAPGATFGSAAAGMVRVSLAAAPADLLEGLGRLADQVDADRAAGVARVAPVADAAGGRVGVGAPVTAPVG</sequence>
<dbReference type="RefSeq" id="WP_239079032.1">
    <property type="nucleotide sequence ID" value="NZ_BONM01000035.1"/>
</dbReference>
<keyword evidence="5" id="KW-0663">Pyridoxal phosphate</keyword>
<evidence type="ECO:0000313" key="8">
    <source>
        <dbReference type="Proteomes" id="UP000199012"/>
    </source>
</evidence>
<keyword evidence="8" id="KW-1185">Reference proteome</keyword>
<name>A0A1I0W5R1_9CELL</name>
<evidence type="ECO:0000256" key="1">
    <source>
        <dbReference type="ARBA" id="ARBA00001933"/>
    </source>
</evidence>
<feature type="domain" description="Aminotransferase class I/classII large" evidence="6">
    <location>
        <begin position="30"/>
        <end position="368"/>
    </location>
</feature>
<dbReference type="EMBL" id="FOKA01000002">
    <property type="protein sequence ID" value="SFA84002.1"/>
    <property type="molecule type" value="Genomic_DNA"/>
</dbReference>
<dbReference type="Proteomes" id="UP000199012">
    <property type="component" value="Unassembled WGS sequence"/>
</dbReference>
<dbReference type="Gene3D" id="3.40.640.10">
    <property type="entry name" value="Type I PLP-dependent aspartate aminotransferase-like (Major domain)"/>
    <property type="match status" value="1"/>
</dbReference>
<organism evidence="7 8">
    <name type="scientific">Cellulomonas marina</name>
    <dbReference type="NCBI Taxonomy" id="988821"/>
    <lineage>
        <taxon>Bacteria</taxon>
        <taxon>Bacillati</taxon>
        <taxon>Actinomycetota</taxon>
        <taxon>Actinomycetes</taxon>
        <taxon>Micrococcales</taxon>
        <taxon>Cellulomonadaceae</taxon>
        <taxon>Cellulomonas</taxon>
    </lineage>
</organism>
<protein>
    <submittedName>
        <fullName evidence="7">Aspartate aminotransferase</fullName>
    </submittedName>
</protein>
<dbReference type="GO" id="GO:0030170">
    <property type="term" value="F:pyridoxal phosphate binding"/>
    <property type="evidence" value="ECO:0007669"/>
    <property type="project" value="InterPro"/>
</dbReference>
<evidence type="ECO:0000313" key="7">
    <source>
        <dbReference type="EMBL" id="SFA84002.1"/>
    </source>
</evidence>
<evidence type="ECO:0000259" key="6">
    <source>
        <dbReference type="Pfam" id="PF00155"/>
    </source>
</evidence>
<gene>
    <name evidence="7" type="ORF">SAMN05421867_102210</name>
</gene>
<dbReference type="CDD" id="cd00609">
    <property type="entry name" value="AAT_like"/>
    <property type="match status" value="1"/>
</dbReference>